<dbReference type="InterPro" id="IPR007492">
    <property type="entry name" value="LytTR_DNA-bd_dom"/>
</dbReference>
<dbReference type="AlphaFoldDB" id="A0A926I7L6"/>
<dbReference type="PANTHER" id="PTHR37299">
    <property type="entry name" value="TRANSCRIPTIONAL REGULATOR-RELATED"/>
    <property type="match status" value="1"/>
</dbReference>
<dbReference type="SMART" id="SM00850">
    <property type="entry name" value="LytTR"/>
    <property type="match status" value="1"/>
</dbReference>
<dbReference type="PANTHER" id="PTHR37299:SF3">
    <property type="entry name" value="STAGE 0 SPORULATION PROTEIN A HOMOLOG"/>
    <property type="match status" value="1"/>
</dbReference>
<sequence>MNKFIISKRQETYILRLNDILYMEKNLRKIKVYIDGEFYPEQSCIEFYGKFPDVMRHLDRRFMHCHRSYVINMDKIVVMSHNTIFMEKNLKVYMGRNTYSKAKEILGRYLAKKFG</sequence>
<keyword evidence="6" id="KW-1185">Reference proteome</keyword>
<evidence type="ECO:0000256" key="1">
    <source>
        <dbReference type="ARBA" id="ARBA00022490"/>
    </source>
</evidence>
<dbReference type="Proteomes" id="UP000610862">
    <property type="component" value="Unassembled WGS sequence"/>
</dbReference>
<dbReference type="RefSeq" id="WP_177268682.1">
    <property type="nucleotide sequence ID" value="NZ_JACRTA010000001.1"/>
</dbReference>
<feature type="domain" description="HTH LytTR-type" evidence="4">
    <location>
        <begin position="10"/>
        <end position="107"/>
    </location>
</feature>
<organism evidence="5 6">
    <name type="scientific">Lentihominibacter hominis</name>
    <dbReference type="NCBI Taxonomy" id="2763645"/>
    <lineage>
        <taxon>Bacteria</taxon>
        <taxon>Bacillati</taxon>
        <taxon>Bacillota</taxon>
        <taxon>Clostridia</taxon>
        <taxon>Peptostreptococcales</taxon>
        <taxon>Anaerovoracaceae</taxon>
        <taxon>Lentihominibacter</taxon>
    </lineage>
</organism>
<dbReference type="Gene3D" id="2.40.50.1020">
    <property type="entry name" value="LytTr DNA-binding domain"/>
    <property type="match status" value="1"/>
</dbReference>
<dbReference type="GO" id="GO:0000156">
    <property type="term" value="F:phosphorelay response regulator activity"/>
    <property type="evidence" value="ECO:0007669"/>
    <property type="project" value="InterPro"/>
</dbReference>
<dbReference type="EMBL" id="JACRTA010000001">
    <property type="protein sequence ID" value="MBC8567241.1"/>
    <property type="molecule type" value="Genomic_DNA"/>
</dbReference>
<gene>
    <name evidence="5" type="ORF">H8692_00495</name>
</gene>
<dbReference type="Pfam" id="PF04397">
    <property type="entry name" value="LytTR"/>
    <property type="match status" value="1"/>
</dbReference>
<name>A0A926I7L6_9FIRM</name>
<keyword evidence="3" id="KW-0010">Activator</keyword>
<keyword evidence="5" id="KW-0238">DNA-binding</keyword>
<keyword evidence="1" id="KW-0963">Cytoplasm</keyword>
<reference evidence="5" key="1">
    <citation type="submission" date="2020-08" db="EMBL/GenBank/DDBJ databases">
        <title>Genome public.</title>
        <authorList>
            <person name="Liu C."/>
            <person name="Sun Q."/>
        </authorList>
    </citation>
    <scope>NUCLEOTIDE SEQUENCE</scope>
    <source>
        <strain evidence="5">NSJ-24</strain>
    </source>
</reference>
<evidence type="ECO:0000313" key="6">
    <source>
        <dbReference type="Proteomes" id="UP000610862"/>
    </source>
</evidence>
<dbReference type="InterPro" id="IPR046947">
    <property type="entry name" value="LytR-like"/>
</dbReference>
<comment type="caution">
    <text evidence="5">The sequence shown here is derived from an EMBL/GenBank/DDBJ whole genome shotgun (WGS) entry which is preliminary data.</text>
</comment>
<proteinExistence type="predicted"/>
<evidence type="ECO:0000313" key="5">
    <source>
        <dbReference type="EMBL" id="MBC8567241.1"/>
    </source>
</evidence>
<evidence type="ECO:0000256" key="2">
    <source>
        <dbReference type="ARBA" id="ARBA00023012"/>
    </source>
</evidence>
<protein>
    <submittedName>
        <fullName evidence="5">LytTR family transcriptional regulator DNA-binding domain-containing protein</fullName>
    </submittedName>
</protein>
<accession>A0A926I7L6</accession>
<evidence type="ECO:0000256" key="3">
    <source>
        <dbReference type="ARBA" id="ARBA00023159"/>
    </source>
</evidence>
<keyword evidence="2" id="KW-0902">Two-component regulatory system</keyword>
<evidence type="ECO:0000259" key="4">
    <source>
        <dbReference type="SMART" id="SM00850"/>
    </source>
</evidence>
<dbReference type="GO" id="GO:0003677">
    <property type="term" value="F:DNA binding"/>
    <property type="evidence" value="ECO:0007669"/>
    <property type="project" value="UniProtKB-KW"/>
</dbReference>